<organism evidence="1 2">
    <name type="scientific">Secundilactobacillus silagincola</name>
    <dbReference type="NCBI Taxonomy" id="1714681"/>
    <lineage>
        <taxon>Bacteria</taxon>
        <taxon>Bacillati</taxon>
        <taxon>Bacillota</taxon>
        <taxon>Bacilli</taxon>
        <taxon>Lactobacillales</taxon>
        <taxon>Lactobacillaceae</taxon>
        <taxon>Secundilactobacillus</taxon>
    </lineage>
</organism>
<proteinExistence type="predicted"/>
<name>A0A1Z5J4R9_9LACO</name>
<sequence length="121" mass="13622">MIQIKLVGDIWSGKYQPALTGNRIVDTALLTQFCTKLMSWFSQQNIQVNVKIEHDFSLPNATGNDTLYLIDSGIANALSEDMLSKVNFLPIKHLDLLHGDPSSSYQSILERLKMNLKLQQS</sequence>
<evidence type="ECO:0000313" key="1">
    <source>
        <dbReference type="EMBL" id="GAX09017.1"/>
    </source>
</evidence>
<dbReference type="EMBL" id="BCMJ01000013">
    <property type="protein sequence ID" value="GAX09017.1"/>
    <property type="molecule type" value="Genomic_DNA"/>
</dbReference>
<accession>A0A1Z5J4R9</accession>
<dbReference type="OrthoDB" id="2324248at2"/>
<dbReference type="Proteomes" id="UP000223370">
    <property type="component" value="Unassembled WGS sequence"/>
</dbReference>
<reference evidence="1 2" key="1">
    <citation type="submission" date="2015-11" db="EMBL/GenBank/DDBJ databases">
        <title>Draft genome sequences of new species of the genus Lactobacillus isolated from orchardgrass silage.</title>
        <authorList>
            <person name="Tohno M."/>
            <person name="Tanizawa Y."/>
            <person name="Arita M."/>
        </authorList>
    </citation>
    <scope>NUCLEOTIDE SEQUENCE [LARGE SCALE GENOMIC DNA]</scope>
    <source>
        <strain evidence="1 2">IWT5</strain>
    </source>
</reference>
<dbReference type="AlphaFoldDB" id="A0A1Z5J4R9"/>
<dbReference type="RefSeq" id="WP_098826238.1">
    <property type="nucleotide sequence ID" value="NZ_BCMJ01000013.1"/>
</dbReference>
<gene>
    <name evidence="1" type="ORF">IWT5_02199</name>
</gene>
<comment type="caution">
    <text evidence="1">The sequence shown here is derived from an EMBL/GenBank/DDBJ whole genome shotgun (WGS) entry which is preliminary data.</text>
</comment>
<keyword evidence="2" id="KW-1185">Reference proteome</keyword>
<evidence type="ECO:0000313" key="2">
    <source>
        <dbReference type="Proteomes" id="UP000223370"/>
    </source>
</evidence>
<protein>
    <submittedName>
        <fullName evidence="1">Uncharacterized protein</fullName>
    </submittedName>
</protein>